<evidence type="ECO:0000313" key="1">
    <source>
        <dbReference type="EMBL" id="CAA9893446.1"/>
    </source>
</evidence>
<reference evidence="1" key="1">
    <citation type="submission" date="2020-02" db="EMBL/GenBank/DDBJ databases">
        <authorList>
            <person name="Scholz U."/>
            <person name="Mascher M."/>
            <person name="Fiebig A."/>
        </authorList>
    </citation>
    <scope>NUCLEOTIDE SEQUENCE</scope>
</reference>
<organism evidence="1">
    <name type="scientific">Spirodela intermedia</name>
    <name type="common">Intermediate duckweed</name>
    <dbReference type="NCBI Taxonomy" id="51605"/>
    <lineage>
        <taxon>Eukaryota</taxon>
        <taxon>Viridiplantae</taxon>
        <taxon>Streptophyta</taxon>
        <taxon>Embryophyta</taxon>
        <taxon>Tracheophyta</taxon>
        <taxon>Spermatophyta</taxon>
        <taxon>Magnoliopsida</taxon>
        <taxon>Liliopsida</taxon>
        <taxon>Araceae</taxon>
        <taxon>Lemnoideae</taxon>
        <taxon>Spirodela</taxon>
    </lineage>
</organism>
<keyword evidence="1" id="KW-0150">Chloroplast</keyword>
<sequence>MRMYITLLRSAMRFPNIMLRIARISRRRSEAATFEVTERKATTGVGESESKRGFLTSFSHSKPCMRLSSRTAPKNLSNEPHSFVYVRSPLMKRGWGKIDDCIFDALLVHHLRILNWLIVNSPRAFTRDYRIYARY</sequence>
<proteinExistence type="predicted"/>
<protein>
    <submittedName>
        <fullName evidence="1">Uncharacterized protein</fullName>
    </submittedName>
</protein>
<dbReference type="EMBL" id="LR761918">
    <property type="protein sequence ID" value="CAA9893446.1"/>
    <property type="molecule type" value="Genomic_DNA"/>
</dbReference>
<keyword evidence="1" id="KW-0934">Plastid</keyword>
<gene>
    <name evidence="1" type="ORF">SI8410PT_00077</name>
</gene>
<name>A0A8S0XAA4_SPIIN</name>
<dbReference type="AlphaFoldDB" id="A0A8S0XAA4"/>
<geneLocation type="chloroplast" evidence="1"/>
<accession>A0A8S0XAA4</accession>